<sequence>MPRPDVIEHFKKEFIIEMQAKGKIPRVVTEASERHDHAYHLTNERIFPGPGGMETVLTNMLKETTKRIENAQKSKEGRPVLKDEERLARRKELRERLAQIETELSTERQARTEAEHMIASIRAGGLPGV</sequence>
<gene>
    <name evidence="1" type="ORF">CEUSTIGMA_g6667.t1</name>
</gene>
<accession>A0A250X836</accession>
<evidence type="ECO:0000313" key="2">
    <source>
        <dbReference type="Proteomes" id="UP000232323"/>
    </source>
</evidence>
<comment type="caution">
    <text evidence="1">The sequence shown here is derived from an EMBL/GenBank/DDBJ whole genome shotgun (WGS) entry which is preliminary data.</text>
</comment>
<dbReference type="AlphaFoldDB" id="A0A250X836"/>
<name>A0A250X836_9CHLO</name>
<dbReference type="EMBL" id="BEGY01000040">
    <property type="protein sequence ID" value="GAX79227.1"/>
    <property type="molecule type" value="Genomic_DNA"/>
</dbReference>
<proteinExistence type="predicted"/>
<reference evidence="1 2" key="1">
    <citation type="submission" date="2017-08" db="EMBL/GenBank/DDBJ databases">
        <title>Acidophilic green algal genome provides insights into adaptation to an acidic environment.</title>
        <authorList>
            <person name="Hirooka S."/>
            <person name="Hirose Y."/>
            <person name="Kanesaki Y."/>
            <person name="Higuchi S."/>
            <person name="Fujiwara T."/>
            <person name="Onuma R."/>
            <person name="Era A."/>
            <person name="Ohbayashi R."/>
            <person name="Uzuka A."/>
            <person name="Nozaki H."/>
            <person name="Yoshikawa H."/>
            <person name="Miyagishima S.Y."/>
        </authorList>
    </citation>
    <scope>NUCLEOTIDE SEQUENCE [LARGE SCALE GENOMIC DNA]</scope>
    <source>
        <strain evidence="1 2">NIES-2499</strain>
    </source>
</reference>
<keyword evidence="2" id="KW-1185">Reference proteome</keyword>
<protein>
    <submittedName>
        <fullName evidence="1">Uncharacterized protein</fullName>
    </submittedName>
</protein>
<dbReference type="OrthoDB" id="523936at2759"/>
<evidence type="ECO:0000313" key="1">
    <source>
        <dbReference type="EMBL" id="GAX79227.1"/>
    </source>
</evidence>
<dbReference type="Proteomes" id="UP000232323">
    <property type="component" value="Unassembled WGS sequence"/>
</dbReference>
<organism evidence="1 2">
    <name type="scientific">Chlamydomonas eustigma</name>
    <dbReference type="NCBI Taxonomy" id="1157962"/>
    <lineage>
        <taxon>Eukaryota</taxon>
        <taxon>Viridiplantae</taxon>
        <taxon>Chlorophyta</taxon>
        <taxon>core chlorophytes</taxon>
        <taxon>Chlorophyceae</taxon>
        <taxon>CS clade</taxon>
        <taxon>Chlamydomonadales</taxon>
        <taxon>Chlamydomonadaceae</taxon>
        <taxon>Chlamydomonas</taxon>
    </lineage>
</organism>